<dbReference type="InterPro" id="IPR021955">
    <property type="entry name" value="DUF3572"/>
</dbReference>
<reference evidence="1 2" key="1">
    <citation type="submission" date="2019-06" db="EMBL/GenBank/DDBJ databases">
        <authorList>
            <person name="Li J."/>
        </authorList>
    </citation>
    <scope>NUCLEOTIDE SEQUENCE [LARGE SCALE GENOMIC DNA]</scope>
    <source>
        <strain evidence="1 2">CGMCC 1.8012</strain>
    </source>
</reference>
<accession>A0A5C4R437</accession>
<protein>
    <submittedName>
        <fullName evidence="1">DUF3572 family protein</fullName>
    </submittedName>
</protein>
<keyword evidence="2" id="KW-1185">Reference proteome</keyword>
<name>A0A5C4R437_9RHOB</name>
<dbReference type="AlphaFoldDB" id="A0A5C4R437"/>
<proteinExistence type="predicted"/>
<evidence type="ECO:0000313" key="1">
    <source>
        <dbReference type="EMBL" id="TNH38696.1"/>
    </source>
</evidence>
<sequence>MLNKEFLVQASSRNCDTDGKMAYSAQQAADLATQTLILLADRPQDLAQFMEAAGLQPADIRNFASRPDIALFLLDFLVEDDDRLCSFADSLGVRPGDIMTARTALSGPGSYGWEAD</sequence>
<evidence type="ECO:0000313" key="2">
    <source>
        <dbReference type="Proteomes" id="UP000304880"/>
    </source>
</evidence>
<comment type="caution">
    <text evidence="1">The sequence shown here is derived from an EMBL/GenBank/DDBJ whole genome shotgun (WGS) entry which is preliminary data.</text>
</comment>
<dbReference type="EMBL" id="VDDC01000025">
    <property type="protein sequence ID" value="TNH38696.1"/>
    <property type="molecule type" value="Genomic_DNA"/>
</dbReference>
<dbReference type="Proteomes" id="UP000304880">
    <property type="component" value="Unassembled WGS sequence"/>
</dbReference>
<dbReference type="Pfam" id="PF12096">
    <property type="entry name" value="DUF3572"/>
    <property type="match status" value="1"/>
</dbReference>
<gene>
    <name evidence="1" type="ORF">FHD67_13945</name>
</gene>
<organism evidence="1 2">
    <name type="scientific">Paracoccus haeundaensis</name>
    <dbReference type="NCBI Taxonomy" id="225362"/>
    <lineage>
        <taxon>Bacteria</taxon>
        <taxon>Pseudomonadati</taxon>
        <taxon>Pseudomonadota</taxon>
        <taxon>Alphaproteobacteria</taxon>
        <taxon>Rhodobacterales</taxon>
        <taxon>Paracoccaceae</taxon>
        <taxon>Paracoccus</taxon>
    </lineage>
</organism>